<dbReference type="PROSITE" id="PS51873">
    <property type="entry name" value="TRIAD"/>
    <property type="match status" value="1"/>
</dbReference>
<evidence type="ECO:0000256" key="5">
    <source>
        <dbReference type="ARBA" id="ARBA00022737"/>
    </source>
</evidence>
<dbReference type="InterPro" id="IPR002867">
    <property type="entry name" value="IBR_dom"/>
</dbReference>
<keyword evidence="4" id="KW-0479">Metal-binding</keyword>
<evidence type="ECO:0000256" key="1">
    <source>
        <dbReference type="ARBA" id="ARBA00001798"/>
    </source>
</evidence>
<dbReference type="PANTHER" id="PTHR11685">
    <property type="entry name" value="RBR FAMILY RING FINGER AND IBR DOMAIN-CONTAINING"/>
    <property type="match status" value="1"/>
</dbReference>
<dbReference type="CDD" id="cd20335">
    <property type="entry name" value="BRcat_RBR"/>
    <property type="match status" value="1"/>
</dbReference>
<organism evidence="10 11">
    <name type="scientific">Nothophoma quercina</name>
    <dbReference type="NCBI Taxonomy" id="749835"/>
    <lineage>
        <taxon>Eukaryota</taxon>
        <taxon>Fungi</taxon>
        <taxon>Dikarya</taxon>
        <taxon>Ascomycota</taxon>
        <taxon>Pezizomycotina</taxon>
        <taxon>Dothideomycetes</taxon>
        <taxon>Pleosporomycetidae</taxon>
        <taxon>Pleosporales</taxon>
        <taxon>Pleosporineae</taxon>
        <taxon>Didymellaceae</taxon>
        <taxon>Nothophoma</taxon>
    </lineage>
</organism>
<keyword evidence="3" id="KW-0808">Transferase</keyword>
<sequence length="348" mass="38466">MDFTPMDPLTAKVAIQLQLADIADLLDSLYSDHPAPQGDERASLETIQRDLTQKLSLLEGQVLVIKILKNEYSERVAFKKLLEEERQAVSDHQLAMRLAGIATGAANAASDDDYEAQLRGAKDTDQDEQWEMAKNLCAVAFEETLSQPAFADRAPLHGVRTAPAGQPSIGGTESKILDSHALVKCVSCMEIVSTRKTLRLQCNPEPHTYCRSCLLDLFTSAITNTTLFPPRCCKVVIPLDTCRAMLPKELIKDFDLKVEELATPNPTYCANAGCSKFIQPKSIKDDVGICAFCKQTTCTQCKNQEHSGLCPNDPHVQLLMDAAKRSKWQQCTKCKNMVELAQGCFHMT</sequence>
<evidence type="ECO:0000313" key="11">
    <source>
        <dbReference type="Proteomes" id="UP001521222"/>
    </source>
</evidence>
<evidence type="ECO:0000256" key="7">
    <source>
        <dbReference type="ARBA" id="ARBA00022786"/>
    </source>
</evidence>
<dbReference type="EMBL" id="JAKIXB020000046">
    <property type="protein sequence ID" value="KAL1592520.1"/>
    <property type="molecule type" value="Genomic_DNA"/>
</dbReference>
<evidence type="ECO:0000259" key="9">
    <source>
        <dbReference type="PROSITE" id="PS51873"/>
    </source>
</evidence>
<reference evidence="10 11" key="1">
    <citation type="submission" date="2024-02" db="EMBL/GenBank/DDBJ databases">
        <title>De novo assembly and annotation of 12 fungi associated with fruit tree decline syndrome in Ontario, Canada.</title>
        <authorList>
            <person name="Sulman M."/>
            <person name="Ellouze W."/>
            <person name="Ilyukhin E."/>
        </authorList>
    </citation>
    <scope>NUCLEOTIDE SEQUENCE [LARGE SCALE GENOMIC DNA]</scope>
    <source>
        <strain evidence="10 11">M97-236</strain>
    </source>
</reference>
<comment type="caution">
    <text evidence="10">The sequence shown here is derived from an EMBL/GenBank/DDBJ whole genome shotgun (WGS) entry which is preliminary data.</text>
</comment>
<evidence type="ECO:0000256" key="8">
    <source>
        <dbReference type="ARBA" id="ARBA00022833"/>
    </source>
</evidence>
<keyword evidence="5" id="KW-0677">Repeat</keyword>
<keyword evidence="6" id="KW-0863">Zinc-finger</keyword>
<dbReference type="EC" id="2.3.2.31" evidence="2"/>
<keyword evidence="8" id="KW-0862">Zinc</keyword>
<dbReference type="InterPro" id="IPR044066">
    <property type="entry name" value="TRIAD_supradom"/>
</dbReference>
<evidence type="ECO:0000256" key="2">
    <source>
        <dbReference type="ARBA" id="ARBA00012251"/>
    </source>
</evidence>
<keyword evidence="11" id="KW-1185">Reference proteome</keyword>
<gene>
    <name evidence="10" type="ORF">SLS59_009754</name>
</gene>
<dbReference type="Proteomes" id="UP001521222">
    <property type="component" value="Unassembled WGS sequence"/>
</dbReference>
<dbReference type="Pfam" id="PF01485">
    <property type="entry name" value="IBR"/>
    <property type="match status" value="1"/>
</dbReference>
<proteinExistence type="predicted"/>
<evidence type="ECO:0000256" key="6">
    <source>
        <dbReference type="ARBA" id="ARBA00022771"/>
    </source>
</evidence>
<evidence type="ECO:0000256" key="3">
    <source>
        <dbReference type="ARBA" id="ARBA00022679"/>
    </source>
</evidence>
<evidence type="ECO:0000313" key="10">
    <source>
        <dbReference type="EMBL" id="KAL1592520.1"/>
    </source>
</evidence>
<evidence type="ECO:0000256" key="4">
    <source>
        <dbReference type="ARBA" id="ARBA00022723"/>
    </source>
</evidence>
<comment type="catalytic activity">
    <reaction evidence="1">
        <text>[E2 ubiquitin-conjugating enzyme]-S-ubiquitinyl-L-cysteine + [acceptor protein]-L-lysine = [E2 ubiquitin-conjugating enzyme]-L-cysteine + [acceptor protein]-N(6)-ubiquitinyl-L-lysine.</text>
        <dbReference type="EC" id="2.3.2.31"/>
    </reaction>
</comment>
<accession>A0ABR3QK41</accession>
<protein>
    <recommendedName>
        <fullName evidence="2">RBR-type E3 ubiquitin transferase</fullName>
        <ecNumber evidence="2">2.3.2.31</ecNumber>
    </recommendedName>
</protein>
<feature type="domain" description="RING-type" evidence="9">
    <location>
        <begin position="181"/>
        <end position="348"/>
    </location>
</feature>
<dbReference type="InterPro" id="IPR031127">
    <property type="entry name" value="E3_UB_ligase_RBR"/>
</dbReference>
<name>A0ABR3QK41_9PLEO</name>
<keyword evidence="7" id="KW-0833">Ubl conjugation pathway</keyword>